<proteinExistence type="predicted"/>
<evidence type="ECO:0000313" key="1">
    <source>
        <dbReference type="EMBL" id="GJD46940.1"/>
    </source>
</evidence>
<gene>
    <name evidence="1" type="ORF">AFCDBAGC_4825</name>
</gene>
<evidence type="ECO:0000313" key="2">
    <source>
        <dbReference type="Proteomes" id="UP001055117"/>
    </source>
</evidence>
<dbReference type="RefSeq" id="WP_238273161.1">
    <property type="nucleotide sequence ID" value="NZ_BPQG01000100.1"/>
</dbReference>
<sequence>MTASFDRKGPSTRYNARIFRLGADWVLCSFCLPTSMPIPLEVIAPDNVTLETWAFAGMTARERRPTGLLLLRTRGDAAETVFARGTSLVVATHFHSITLATGPAEPAGTLSPGDAAVMARAVLSSMTPRNAAALADPITLLAPAIRDLPVPKDGPVVTLVDDPLACSISGTEVPNYVLFDSGPGLRCARVATARMTFSPVSRMDLELDPLWGPEVGQPERAFLIANGGFAAARLSAAAR</sequence>
<protein>
    <recommendedName>
        <fullName evidence="3">Hedgehog/Intein (Hint) domain-containing protein</fullName>
    </recommendedName>
</protein>
<dbReference type="EMBL" id="BPQG01000100">
    <property type="protein sequence ID" value="GJD46940.1"/>
    <property type="molecule type" value="Genomic_DNA"/>
</dbReference>
<accession>A0ABQ4QPX7</accession>
<comment type="caution">
    <text evidence="1">The sequence shown here is derived from an EMBL/GenBank/DDBJ whole genome shotgun (WGS) entry which is preliminary data.</text>
</comment>
<evidence type="ECO:0008006" key="3">
    <source>
        <dbReference type="Google" id="ProtNLM"/>
    </source>
</evidence>
<name>A0ABQ4QPX7_9HYPH</name>
<dbReference type="Proteomes" id="UP001055117">
    <property type="component" value="Unassembled WGS sequence"/>
</dbReference>
<organism evidence="1 2">
    <name type="scientific">Methylobacterium cerastii</name>
    <dbReference type="NCBI Taxonomy" id="932741"/>
    <lineage>
        <taxon>Bacteria</taxon>
        <taxon>Pseudomonadati</taxon>
        <taxon>Pseudomonadota</taxon>
        <taxon>Alphaproteobacteria</taxon>
        <taxon>Hyphomicrobiales</taxon>
        <taxon>Methylobacteriaceae</taxon>
        <taxon>Methylobacterium</taxon>
    </lineage>
</organism>
<keyword evidence="2" id="KW-1185">Reference proteome</keyword>
<reference evidence="1 2" key="1">
    <citation type="journal article" date="2021" name="Front. Microbiol.">
        <title>Comprehensive Comparative Genomics and Phenotyping of Methylobacterium Species.</title>
        <authorList>
            <person name="Alessa O."/>
            <person name="Ogura Y."/>
            <person name="Fujitani Y."/>
            <person name="Takami H."/>
            <person name="Hayashi T."/>
            <person name="Sahin N."/>
            <person name="Tani A."/>
        </authorList>
    </citation>
    <scope>NUCLEOTIDE SEQUENCE [LARGE SCALE GENOMIC DNA]</scope>
    <source>
        <strain evidence="1 2">DSM 23679</strain>
    </source>
</reference>